<gene>
    <name evidence="2" type="ORF">CETO_138</name>
</gene>
<dbReference type="Pfam" id="PF14216">
    <property type="entry name" value="DUF4326"/>
    <property type="match status" value="1"/>
</dbReference>
<accession>A0A2H5BGN1</accession>
<dbReference type="EMBL" id="MG649966">
    <property type="protein sequence ID" value="AUG85120.1"/>
    <property type="molecule type" value="Genomic_DNA"/>
</dbReference>
<feature type="domain" description="DUF4326" evidence="1">
    <location>
        <begin position="6"/>
        <end position="83"/>
    </location>
</feature>
<evidence type="ECO:0000313" key="2">
    <source>
        <dbReference type="EMBL" id="AUG85120.1"/>
    </source>
</evidence>
<evidence type="ECO:0000313" key="3">
    <source>
        <dbReference type="Proteomes" id="UP000240819"/>
    </source>
</evidence>
<dbReference type="Proteomes" id="UP000240819">
    <property type="component" value="Segment"/>
</dbReference>
<reference evidence="2 3" key="1">
    <citation type="submission" date="2017-12" db="EMBL/GenBank/DDBJ databases">
        <authorList>
            <person name="Lestochi C.V."/>
            <person name="Miller K.C."/>
            <person name="Miller J.S."/>
            <person name="Stanton M.L."/>
            <person name="Broussard G.W."/>
        </authorList>
    </citation>
    <scope>NUCLEOTIDE SEQUENCE [LARGE SCALE GENOMIC DNA]</scope>
</reference>
<sequence>MTKIINIKNEDCDVYIGRGSPLGNPFSRATFGRLKAIELYHEHYLPAMRKQGRITDDYLRSLKGKRLGCHCKPQPCHGDKLVEIINNV</sequence>
<name>A0A2H5BGN1_9CAUD</name>
<proteinExistence type="predicted"/>
<protein>
    <recommendedName>
        <fullName evidence="1">DUF4326 domain-containing protein</fullName>
    </recommendedName>
</protein>
<organism evidence="2 3">
    <name type="scientific">Vibrio phage Ceto</name>
    <dbReference type="NCBI Taxonomy" id="2570300"/>
    <lineage>
        <taxon>Viruses</taxon>
        <taxon>Duplodnaviria</taxon>
        <taxon>Heunggongvirae</taxon>
        <taxon>Uroviricota</taxon>
        <taxon>Caudoviricetes</taxon>
        <taxon>Demerecviridae</taxon>
        <taxon>Ermolyevavirinae</taxon>
        <taxon>Cetovirus</taxon>
        <taxon>Cetovirus ceto</taxon>
    </lineage>
</organism>
<dbReference type="InterPro" id="IPR025475">
    <property type="entry name" value="DUF4326"/>
</dbReference>
<keyword evidence="3" id="KW-1185">Reference proteome</keyword>
<evidence type="ECO:0000259" key="1">
    <source>
        <dbReference type="Pfam" id="PF14216"/>
    </source>
</evidence>